<reference evidence="2 3" key="1">
    <citation type="submission" date="2020-01" db="EMBL/GenBank/DDBJ databases">
        <authorList>
            <person name="Gupta K D."/>
        </authorList>
    </citation>
    <scope>NUCLEOTIDE SEQUENCE [LARGE SCALE GENOMIC DNA]</scope>
</reference>
<feature type="compositionally biased region" description="Low complexity" evidence="1">
    <location>
        <begin position="8"/>
        <end position="21"/>
    </location>
</feature>
<organism evidence="2 3">
    <name type="scientific">Cyclocybe aegerita</name>
    <name type="common">Black poplar mushroom</name>
    <name type="synonym">Agrocybe aegerita</name>
    <dbReference type="NCBI Taxonomy" id="1973307"/>
    <lineage>
        <taxon>Eukaryota</taxon>
        <taxon>Fungi</taxon>
        <taxon>Dikarya</taxon>
        <taxon>Basidiomycota</taxon>
        <taxon>Agaricomycotina</taxon>
        <taxon>Agaricomycetes</taxon>
        <taxon>Agaricomycetidae</taxon>
        <taxon>Agaricales</taxon>
        <taxon>Agaricineae</taxon>
        <taxon>Bolbitiaceae</taxon>
        <taxon>Cyclocybe</taxon>
    </lineage>
</organism>
<evidence type="ECO:0000313" key="2">
    <source>
        <dbReference type="EMBL" id="CAA7271831.1"/>
    </source>
</evidence>
<protein>
    <submittedName>
        <fullName evidence="2">Uncharacterized protein</fullName>
    </submittedName>
</protein>
<keyword evidence="3" id="KW-1185">Reference proteome</keyword>
<comment type="caution">
    <text evidence="2">The sequence shown here is derived from an EMBL/GenBank/DDBJ whole genome shotgun (WGS) entry which is preliminary data.</text>
</comment>
<evidence type="ECO:0000313" key="3">
    <source>
        <dbReference type="Proteomes" id="UP000467700"/>
    </source>
</evidence>
<feature type="region of interest" description="Disordered" evidence="1">
    <location>
        <begin position="86"/>
        <end position="117"/>
    </location>
</feature>
<name>A0A8S0WKE0_CYCAE</name>
<accession>A0A8S0WKE0</accession>
<dbReference type="AlphaFoldDB" id="A0A8S0WKE0"/>
<proteinExistence type="predicted"/>
<feature type="compositionally biased region" description="Polar residues" evidence="1">
    <location>
        <begin position="86"/>
        <end position="99"/>
    </location>
</feature>
<feature type="region of interest" description="Disordered" evidence="1">
    <location>
        <begin position="201"/>
        <end position="220"/>
    </location>
</feature>
<dbReference type="Proteomes" id="UP000467700">
    <property type="component" value="Unassembled WGS sequence"/>
</dbReference>
<gene>
    <name evidence="2" type="ORF">AAE3_LOCUS14074</name>
</gene>
<feature type="compositionally biased region" description="Acidic residues" evidence="1">
    <location>
        <begin position="102"/>
        <end position="113"/>
    </location>
</feature>
<sequence>MSDPPPRGQGARPPRAVPRSCCGGGSGSAPPAIPPSVAGSSSLGGDASPISPDPTLTRDTYSTIVPARSHHTLPCCRSCSTTGSAHSSQYESDLGTAQPQEMEVEDTQEDEEVSRDPSVDQLLVEDLSGDLKVLTTSIAKATDWVLRAAHHDPLSIDGGNAFAAQMMAFVNAIVATDFGRIRGVGDLVDISLASMLEAETSSREESTIHPAPVFRPPPPAIERSLYSPTYPYRTPVDSSGVW</sequence>
<evidence type="ECO:0000256" key="1">
    <source>
        <dbReference type="SAM" id="MobiDB-lite"/>
    </source>
</evidence>
<feature type="region of interest" description="Disordered" evidence="1">
    <location>
        <begin position="1"/>
        <end position="59"/>
    </location>
</feature>
<dbReference type="EMBL" id="CACVBS010000114">
    <property type="protein sequence ID" value="CAA7271831.1"/>
    <property type="molecule type" value="Genomic_DNA"/>
</dbReference>